<comment type="caution">
    <text evidence="3">The sequence shown here is derived from an EMBL/GenBank/DDBJ whole genome shotgun (WGS) entry which is preliminary data.</text>
</comment>
<sequence length="448" mass="50564">MRLWLLLLAGARAAVNTKKHLDWLTHQRKHALPHRINSRHERWAKAHIELVDAAPPLAPGERLDAEHPIPVHYFFIDRDDPRNPNKVPPMIREMVRNYTQTAAANGLRVNITVAGFDHARSIVSQVHPDLGWLWDRLEVEHATCFSNLYRLAALYVYGGIYHDAKIWLSPPGLAGVVRAFGTYDLVFEERPSGAAEARVRRRVRATNMAAARPGSAFLKQTLLKLRDKMLLVYEKGPELIANRQLIWSVGSQSLLSAIHDGLDNVTKGHTLVGYHCFGDSPKYENCSDAEDIPGQLDGDRFVIRQWGPRLVPEIIGAYNQGGRRHWSKSKLPLFRKEAYGVPASDRPVAPGDAAARMVAWEEKLRKIREERAAQQLAERQAMSRRNRDMSRQEQRTKLKQRLKPGELTPWARAQERKRKRAAQALAAKSGGTSLALLKSVDPGTHKSA</sequence>
<protein>
    <submittedName>
        <fullName evidence="3">Uncharacterized protein</fullName>
    </submittedName>
</protein>
<feature type="chain" id="PRO_5035213148" evidence="2">
    <location>
        <begin position="18"/>
        <end position="448"/>
    </location>
</feature>
<organism evidence="3 4">
    <name type="scientific">Pelagomonas calceolata</name>
    <dbReference type="NCBI Taxonomy" id="35677"/>
    <lineage>
        <taxon>Eukaryota</taxon>
        <taxon>Sar</taxon>
        <taxon>Stramenopiles</taxon>
        <taxon>Ochrophyta</taxon>
        <taxon>Pelagophyceae</taxon>
        <taxon>Pelagomonadales</taxon>
        <taxon>Pelagomonadaceae</taxon>
        <taxon>Pelagomonas</taxon>
    </lineage>
</organism>
<feature type="compositionally biased region" description="Basic and acidic residues" evidence="1">
    <location>
        <begin position="385"/>
        <end position="396"/>
    </location>
</feature>
<gene>
    <name evidence="3" type="ORF">PECAL_2P13330</name>
</gene>
<evidence type="ECO:0000313" key="4">
    <source>
        <dbReference type="Proteomes" id="UP000789595"/>
    </source>
</evidence>
<dbReference type="Proteomes" id="UP000789595">
    <property type="component" value="Unassembled WGS sequence"/>
</dbReference>
<feature type="signal peptide" evidence="2">
    <location>
        <begin position="1"/>
        <end position="17"/>
    </location>
</feature>
<accession>A0A8J2WUX2</accession>
<dbReference type="AlphaFoldDB" id="A0A8J2WUX2"/>
<name>A0A8J2WUX2_9STRA</name>
<feature type="region of interest" description="Disordered" evidence="1">
    <location>
        <begin position="374"/>
        <end position="448"/>
    </location>
</feature>
<evidence type="ECO:0000256" key="1">
    <source>
        <dbReference type="SAM" id="MobiDB-lite"/>
    </source>
</evidence>
<dbReference type="EMBL" id="CAKKNE010000002">
    <property type="protein sequence ID" value="CAH0368274.1"/>
    <property type="molecule type" value="Genomic_DNA"/>
</dbReference>
<keyword evidence="4" id="KW-1185">Reference proteome</keyword>
<proteinExistence type="predicted"/>
<reference evidence="3" key="1">
    <citation type="submission" date="2021-11" db="EMBL/GenBank/DDBJ databases">
        <authorList>
            <consortium name="Genoscope - CEA"/>
            <person name="William W."/>
        </authorList>
    </citation>
    <scope>NUCLEOTIDE SEQUENCE</scope>
</reference>
<keyword evidence="2" id="KW-0732">Signal</keyword>
<evidence type="ECO:0000256" key="2">
    <source>
        <dbReference type="SAM" id="SignalP"/>
    </source>
</evidence>
<evidence type="ECO:0000313" key="3">
    <source>
        <dbReference type="EMBL" id="CAH0368274.1"/>
    </source>
</evidence>